<comment type="caution">
    <text evidence="1">The sequence shown here is derived from an EMBL/GenBank/DDBJ whole genome shotgun (WGS) entry which is preliminary data.</text>
</comment>
<accession>B6WWS8</accession>
<name>B6WWS8_9BACT</name>
<reference evidence="1 2" key="2">
    <citation type="submission" date="2008-10" db="EMBL/GenBank/DDBJ databases">
        <authorList>
            <person name="Fulton L."/>
            <person name="Clifton S."/>
            <person name="Fulton B."/>
            <person name="Xu J."/>
            <person name="Minx P."/>
            <person name="Pepin K.H."/>
            <person name="Johnson M."/>
            <person name="Bhonagiri V."/>
            <person name="Nash W.E."/>
            <person name="Mardis E.R."/>
            <person name="Wilson R.K."/>
        </authorList>
    </citation>
    <scope>NUCLEOTIDE SEQUENCE [LARGE SCALE GENOMIC DNA]</scope>
    <source>
        <strain evidence="1 2">ATCC 29098</strain>
    </source>
</reference>
<organism evidence="1 2">
    <name type="scientific">Desulfovibrio piger ATCC 29098</name>
    <dbReference type="NCBI Taxonomy" id="411464"/>
    <lineage>
        <taxon>Bacteria</taxon>
        <taxon>Pseudomonadati</taxon>
        <taxon>Thermodesulfobacteriota</taxon>
        <taxon>Desulfovibrionia</taxon>
        <taxon>Desulfovibrionales</taxon>
        <taxon>Desulfovibrionaceae</taxon>
        <taxon>Desulfovibrio</taxon>
    </lineage>
</organism>
<reference evidence="1 2" key="1">
    <citation type="submission" date="2008-10" db="EMBL/GenBank/DDBJ databases">
        <title>Draft genome sequence of Desulvovibrio piger (ATCC 29098).</title>
        <authorList>
            <person name="Sudarsanam P."/>
            <person name="Ley R."/>
            <person name="Guruge J."/>
            <person name="Turnbaugh P.J."/>
            <person name="Mahowald M."/>
            <person name="Liep D."/>
            <person name="Gordon J."/>
        </authorList>
    </citation>
    <scope>NUCLEOTIDE SEQUENCE [LARGE SCALE GENOMIC DNA]</scope>
    <source>
        <strain evidence="1 2">ATCC 29098</strain>
    </source>
</reference>
<evidence type="ECO:0000313" key="1">
    <source>
        <dbReference type="EMBL" id="EEB32541.1"/>
    </source>
</evidence>
<dbReference type="AlphaFoldDB" id="B6WWS8"/>
<proteinExistence type="predicted"/>
<sequence length="52" mass="5753">MQVRKYVVPLPQAEGIVSSLPQKPDALRQTAAEHRFLLSAPDSSLPGNVPWR</sequence>
<gene>
    <name evidence="1" type="ORF">DESPIG_02547</name>
</gene>
<dbReference type="EMBL" id="ABXU01000075">
    <property type="protein sequence ID" value="EEB32541.1"/>
    <property type="molecule type" value="Genomic_DNA"/>
</dbReference>
<dbReference type="HOGENOM" id="CLU_3079226_0_0_7"/>
<evidence type="ECO:0000313" key="2">
    <source>
        <dbReference type="Proteomes" id="UP000003676"/>
    </source>
</evidence>
<protein>
    <submittedName>
        <fullName evidence="1">Uncharacterized protein</fullName>
    </submittedName>
</protein>
<dbReference type="Proteomes" id="UP000003676">
    <property type="component" value="Unassembled WGS sequence"/>
</dbReference>